<comment type="caution">
    <text evidence="2">The sequence shown here is derived from an EMBL/GenBank/DDBJ whole genome shotgun (WGS) entry which is preliminary data.</text>
</comment>
<keyword evidence="3" id="KW-1185">Reference proteome</keyword>
<sequence length="246" mass="25916">LRRPLLSIPKTELRGRSGARLSTTRRSIQPKNKPLAHGDQKRSVTFTETQGQQASPNTAEPPGEARKASPAPSKSPTLEVPSSTVTADLHGPANTQVPSALSSKEKREQWGLRSSLSPPPSISRPSTPTPPSRTCSPLPLSRTSSPLPPPLPVLSTAPAPGPPPPPPLPPVSLLPLAPSSIRESPGDEDTTALLPRGDALLQLSEDDGTENPLLAPLLSPVSARRSPRRSPLPLSPVDLDLDESHV</sequence>
<evidence type="ECO:0000256" key="1">
    <source>
        <dbReference type="SAM" id="MobiDB-lite"/>
    </source>
</evidence>
<reference evidence="2 3" key="1">
    <citation type="submission" date="2021-06" db="EMBL/GenBank/DDBJ databases">
        <authorList>
            <person name="Palmer J.M."/>
        </authorList>
    </citation>
    <scope>NUCLEOTIDE SEQUENCE [LARGE SCALE GENOMIC DNA]</scope>
    <source>
        <strain evidence="3">if_2019</strain>
        <tissue evidence="2">Muscle</tissue>
    </source>
</reference>
<feature type="compositionally biased region" description="Low complexity" evidence="1">
    <location>
        <begin position="212"/>
        <end position="238"/>
    </location>
</feature>
<feature type="compositionally biased region" description="Polar residues" evidence="1">
    <location>
        <begin position="43"/>
        <end position="58"/>
    </location>
</feature>
<feature type="compositionally biased region" description="Polar residues" evidence="1">
    <location>
        <begin position="72"/>
        <end position="86"/>
    </location>
</feature>
<feature type="compositionally biased region" description="Low complexity" evidence="1">
    <location>
        <begin position="132"/>
        <end position="145"/>
    </location>
</feature>
<evidence type="ECO:0000313" key="2">
    <source>
        <dbReference type="EMBL" id="MEQ2231847.1"/>
    </source>
</evidence>
<accession>A0ABV0TK14</accession>
<proteinExistence type="predicted"/>
<feature type="region of interest" description="Disordered" evidence="1">
    <location>
        <begin position="1"/>
        <end position="246"/>
    </location>
</feature>
<protein>
    <submittedName>
        <fullName evidence="2">Uncharacterized protein</fullName>
    </submittedName>
</protein>
<organism evidence="2 3">
    <name type="scientific">Ilyodon furcidens</name>
    <name type="common">goldbreast splitfin</name>
    <dbReference type="NCBI Taxonomy" id="33524"/>
    <lineage>
        <taxon>Eukaryota</taxon>
        <taxon>Metazoa</taxon>
        <taxon>Chordata</taxon>
        <taxon>Craniata</taxon>
        <taxon>Vertebrata</taxon>
        <taxon>Euteleostomi</taxon>
        <taxon>Actinopterygii</taxon>
        <taxon>Neopterygii</taxon>
        <taxon>Teleostei</taxon>
        <taxon>Neoteleostei</taxon>
        <taxon>Acanthomorphata</taxon>
        <taxon>Ovalentaria</taxon>
        <taxon>Atherinomorphae</taxon>
        <taxon>Cyprinodontiformes</taxon>
        <taxon>Goodeidae</taxon>
        <taxon>Ilyodon</taxon>
    </lineage>
</organism>
<feature type="compositionally biased region" description="Pro residues" evidence="1">
    <location>
        <begin position="117"/>
        <end position="131"/>
    </location>
</feature>
<dbReference type="Proteomes" id="UP001482620">
    <property type="component" value="Unassembled WGS sequence"/>
</dbReference>
<feature type="compositionally biased region" description="Pro residues" evidence="1">
    <location>
        <begin position="159"/>
        <end position="172"/>
    </location>
</feature>
<feature type="compositionally biased region" description="Polar residues" evidence="1">
    <location>
        <begin position="20"/>
        <end position="30"/>
    </location>
</feature>
<feature type="non-terminal residue" evidence="2">
    <location>
        <position position="1"/>
    </location>
</feature>
<gene>
    <name evidence="2" type="ORF">ILYODFUR_004857</name>
</gene>
<feature type="compositionally biased region" description="Polar residues" evidence="1">
    <location>
        <begin position="93"/>
        <end position="102"/>
    </location>
</feature>
<name>A0ABV0TK14_9TELE</name>
<evidence type="ECO:0000313" key="3">
    <source>
        <dbReference type="Proteomes" id="UP001482620"/>
    </source>
</evidence>
<dbReference type="EMBL" id="JAHRIQ010035029">
    <property type="protein sequence ID" value="MEQ2231847.1"/>
    <property type="molecule type" value="Genomic_DNA"/>
</dbReference>